<feature type="compositionally biased region" description="Low complexity" evidence="1">
    <location>
        <begin position="14"/>
        <end position="27"/>
    </location>
</feature>
<sequence>MDQGMRPRPTMVCLASSKPKSLASGSSEDSKQKKVIDELCLERNKREAVVTGSKKKAVEVVDNYAVCSPPPLQRTLSVTTAGEVVLDIPPKVPQSSERSDGGSYDSKRKLKELIGPLGARIPDDAVRNLPFYPAMVVQAFKKYFNPRWEDLASYGDLEDALEASLVAAVRTTEMQLKVLGEFRLQMQRHKKLAADASMLEEYKQAIKRLQVVVESMCMAYERQTSKNSIPMYYI</sequence>
<name>A0ABD1UP29_9LAMI</name>
<feature type="region of interest" description="Disordered" evidence="1">
    <location>
        <begin position="1"/>
        <end position="34"/>
    </location>
</feature>
<keyword evidence="3" id="KW-1185">Reference proteome</keyword>
<proteinExistence type="predicted"/>
<dbReference type="EMBL" id="JBFOLK010000003">
    <property type="protein sequence ID" value="KAL2526478.1"/>
    <property type="molecule type" value="Genomic_DNA"/>
</dbReference>
<dbReference type="Proteomes" id="UP001604336">
    <property type="component" value="Unassembled WGS sequence"/>
</dbReference>
<accession>A0ABD1UP29</accession>
<protein>
    <submittedName>
        <fullName evidence="2">Uncharacterized protein</fullName>
    </submittedName>
</protein>
<evidence type="ECO:0000313" key="3">
    <source>
        <dbReference type="Proteomes" id="UP001604336"/>
    </source>
</evidence>
<comment type="caution">
    <text evidence="2">The sequence shown here is derived from an EMBL/GenBank/DDBJ whole genome shotgun (WGS) entry which is preliminary data.</text>
</comment>
<dbReference type="AlphaFoldDB" id="A0ABD1UP29"/>
<evidence type="ECO:0000313" key="2">
    <source>
        <dbReference type="EMBL" id="KAL2526478.1"/>
    </source>
</evidence>
<evidence type="ECO:0000256" key="1">
    <source>
        <dbReference type="SAM" id="MobiDB-lite"/>
    </source>
</evidence>
<organism evidence="2 3">
    <name type="scientific">Abeliophyllum distichum</name>
    <dbReference type="NCBI Taxonomy" id="126358"/>
    <lineage>
        <taxon>Eukaryota</taxon>
        <taxon>Viridiplantae</taxon>
        <taxon>Streptophyta</taxon>
        <taxon>Embryophyta</taxon>
        <taxon>Tracheophyta</taxon>
        <taxon>Spermatophyta</taxon>
        <taxon>Magnoliopsida</taxon>
        <taxon>eudicotyledons</taxon>
        <taxon>Gunneridae</taxon>
        <taxon>Pentapetalae</taxon>
        <taxon>asterids</taxon>
        <taxon>lamiids</taxon>
        <taxon>Lamiales</taxon>
        <taxon>Oleaceae</taxon>
        <taxon>Forsythieae</taxon>
        <taxon>Abeliophyllum</taxon>
    </lineage>
</organism>
<gene>
    <name evidence="2" type="ORF">Adt_11532</name>
</gene>
<reference evidence="3" key="1">
    <citation type="submission" date="2024-07" db="EMBL/GenBank/DDBJ databases">
        <title>Two chromosome-level genome assemblies of Korean endemic species Abeliophyllum distichum and Forsythia ovata (Oleaceae).</title>
        <authorList>
            <person name="Jang H."/>
        </authorList>
    </citation>
    <scope>NUCLEOTIDE SEQUENCE [LARGE SCALE GENOMIC DNA]</scope>
</reference>